<dbReference type="PROSITE" id="PS50950">
    <property type="entry name" value="ZF_THAP"/>
    <property type="match status" value="1"/>
</dbReference>
<dbReference type="GO" id="GO:0008270">
    <property type="term" value="F:zinc ion binding"/>
    <property type="evidence" value="ECO:0007669"/>
    <property type="project" value="UniProtKB-KW"/>
</dbReference>
<dbReference type="Pfam" id="PF05485">
    <property type="entry name" value="THAP"/>
    <property type="match status" value="1"/>
</dbReference>
<evidence type="ECO:0000256" key="6">
    <source>
        <dbReference type="SAM" id="MobiDB-lite"/>
    </source>
</evidence>
<dbReference type="GO" id="GO:0003677">
    <property type="term" value="F:DNA binding"/>
    <property type="evidence" value="ECO:0007669"/>
    <property type="project" value="UniProtKB-UniRule"/>
</dbReference>
<keyword evidence="1" id="KW-0479">Metal-binding</keyword>
<dbReference type="InterPro" id="IPR006612">
    <property type="entry name" value="THAP_Znf"/>
</dbReference>
<dbReference type="AlphaFoldDB" id="A0AAN5CGL8"/>
<dbReference type="EMBL" id="BTRK01000003">
    <property type="protein sequence ID" value="GMR43622.1"/>
    <property type="molecule type" value="Genomic_DNA"/>
</dbReference>
<dbReference type="SMART" id="SM00980">
    <property type="entry name" value="THAP"/>
    <property type="match status" value="1"/>
</dbReference>
<proteinExistence type="predicted"/>
<feature type="region of interest" description="Disordered" evidence="6">
    <location>
        <begin position="1"/>
        <end position="36"/>
    </location>
</feature>
<keyword evidence="3" id="KW-0862">Zinc</keyword>
<comment type="caution">
    <text evidence="8">The sequence shown here is derived from an EMBL/GenBank/DDBJ whole genome shotgun (WGS) entry which is preliminary data.</text>
</comment>
<evidence type="ECO:0000259" key="7">
    <source>
        <dbReference type="PROSITE" id="PS50950"/>
    </source>
</evidence>
<evidence type="ECO:0000256" key="2">
    <source>
        <dbReference type="ARBA" id="ARBA00022771"/>
    </source>
</evidence>
<reference evidence="9" key="1">
    <citation type="submission" date="2022-10" db="EMBL/GenBank/DDBJ databases">
        <title>Genome assembly of Pristionchus species.</title>
        <authorList>
            <person name="Yoshida K."/>
            <person name="Sommer R.J."/>
        </authorList>
    </citation>
    <scope>NUCLEOTIDE SEQUENCE [LARGE SCALE GENOMIC DNA]</scope>
    <source>
        <strain evidence="9">RS5460</strain>
    </source>
</reference>
<accession>A0AAN5CGL8</accession>
<evidence type="ECO:0000256" key="5">
    <source>
        <dbReference type="PROSITE-ProRule" id="PRU00309"/>
    </source>
</evidence>
<evidence type="ECO:0000256" key="3">
    <source>
        <dbReference type="ARBA" id="ARBA00022833"/>
    </source>
</evidence>
<keyword evidence="9" id="KW-1185">Reference proteome</keyword>
<feature type="non-terminal residue" evidence="8">
    <location>
        <position position="203"/>
    </location>
</feature>
<protein>
    <recommendedName>
        <fullName evidence="7">THAP-type domain-containing protein</fullName>
    </recommendedName>
</protein>
<keyword evidence="2 5" id="KW-0863">Zinc-finger</keyword>
<dbReference type="SUPFAM" id="SSF57716">
    <property type="entry name" value="Glucocorticoid receptor-like (DNA-binding domain)"/>
    <property type="match status" value="1"/>
</dbReference>
<organism evidence="8 9">
    <name type="scientific">Pristionchus mayeri</name>
    <dbReference type="NCBI Taxonomy" id="1317129"/>
    <lineage>
        <taxon>Eukaryota</taxon>
        <taxon>Metazoa</taxon>
        <taxon>Ecdysozoa</taxon>
        <taxon>Nematoda</taxon>
        <taxon>Chromadorea</taxon>
        <taxon>Rhabditida</taxon>
        <taxon>Rhabditina</taxon>
        <taxon>Diplogasteromorpha</taxon>
        <taxon>Diplogasteroidea</taxon>
        <taxon>Neodiplogasteridae</taxon>
        <taxon>Pristionchus</taxon>
    </lineage>
</organism>
<evidence type="ECO:0000256" key="1">
    <source>
        <dbReference type="ARBA" id="ARBA00022723"/>
    </source>
</evidence>
<evidence type="ECO:0000256" key="4">
    <source>
        <dbReference type="ARBA" id="ARBA00023125"/>
    </source>
</evidence>
<keyword evidence="4 5" id="KW-0238">DNA-binding</keyword>
<sequence>IKHEDSNADMYCPSAGISRSLDQSTPRIDSDPPSKTRVERRTCVVCHLTRTKAEMREFTSIPEKRMIWVEAVRSTPEGRRILMEFLNAKKRSFLCASHFSSSDCFKMANVVRLRPDAIPSDQILRHKYVVCQVTRNMNEMVIFPNDNYIRSRWANAIYPTLEERRLLLEVLNVRKRSYLCLSHFSPSDYNITANSSKPRLRFN</sequence>
<feature type="domain" description="THAP-type" evidence="7">
    <location>
        <begin position="38"/>
        <end position="122"/>
    </location>
</feature>
<dbReference type="Proteomes" id="UP001328107">
    <property type="component" value="Unassembled WGS sequence"/>
</dbReference>
<name>A0AAN5CGL8_9BILA</name>
<feature type="non-terminal residue" evidence="8">
    <location>
        <position position="1"/>
    </location>
</feature>
<evidence type="ECO:0000313" key="8">
    <source>
        <dbReference type="EMBL" id="GMR43622.1"/>
    </source>
</evidence>
<evidence type="ECO:0000313" key="9">
    <source>
        <dbReference type="Proteomes" id="UP001328107"/>
    </source>
</evidence>
<gene>
    <name evidence="8" type="ORF">PMAYCL1PPCAC_13817</name>
</gene>